<dbReference type="InterPro" id="IPR036365">
    <property type="entry name" value="PGBD-like_sf"/>
</dbReference>
<evidence type="ECO:0008006" key="5">
    <source>
        <dbReference type="Google" id="ProtNLM"/>
    </source>
</evidence>
<name>A0A9W5UPZ4_9ACTN</name>
<protein>
    <recommendedName>
        <fullName evidence="5">Multidrug efflux pump subunit AcrA (Membrane-fusion protein)</fullName>
    </recommendedName>
</protein>
<dbReference type="InterPro" id="IPR036366">
    <property type="entry name" value="PGBDSf"/>
</dbReference>
<comment type="caution">
    <text evidence="3">The sequence shown here is derived from an EMBL/GenBank/DDBJ whole genome shotgun (WGS) entry which is preliminary data.</text>
</comment>
<reference evidence="3" key="1">
    <citation type="submission" date="2021-01" db="EMBL/GenBank/DDBJ databases">
        <title>Whole genome shotgun sequence of Verrucosispora sediminis NBRC 107745.</title>
        <authorList>
            <person name="Komaki H."/>
            <person name="Tamura T."/>
        </authorList>
    </citation>
    <scope>NUCLEOTIDE SEQUENCE</scope>
    <source>
        <strain evidence="3">NBRC 107745</strain>
    </source>
</reference>
<dbReference type="Gene3D" id="2.40.420.20">
    <property type="match status" value="1"/>
</dbReference>
<evidence type="ECO:0000256" key="2">
    <source>
        <dbReference type="ARBA" id="ARBA00023054"/>
    </source>
</evidence>
<dbReference type="GO" id="GO:0030313">
    <property type="term" value="C:cell envelope"/>
    <property type="evidence" value="ECO:0007669"/>
    <property type="project" value="UniProtKB-SubCell"/>
</dbReference>
<sequence length="395" mass="42184">MTSRHPIMAGRRRFLLLVCSFFLAVVVVTGGAIFLGPTLRTPQQVAADAAPPSPSLVTATVERRSLAEPVVLRGRLTAGRSRAITLPVAAVGANSVVTRLFVKPGDSVAEGRALLESSGKPMFAMKLPFPLYRDITTDARGPDVTAVQRMLRRVGYPVAVSGALDGQTRRHLSRFYHDRGYRIEDMDWQTGSGDANDSSPSAVWLPQSAALLIDKSGRRISKVGVRVGKVLDDPKLLLFELDQQAPTISAAIALDQRDLVNTGQEVQVTDDLTGETRTAEVASVGSQPQEGADGQVGFQVRCRFTEAPLEGASGSLRLEIRVATAEEVLAVPVSAVYSRPDGSTFVTVVDGSSRTNDIDMTAGRSAGGWVELREPTGPGLTEGVQVMVGELHSDR</sequence>
<dbReference type="InterPro" id="IPR050465">
    <property type="entry name" value="UPF0194_transport"/>
</dbReference>
<keyword evidence="2" id="KW-0175">Coiled coil</keyword>
<organism evidence="3 4">
    <name type="scientific">Micromonospora sediminimaris</name>
    <dbReference type="NCBI Taxonomy" id="547162"/>
    <lineage>
        <taxon>Bacteria</taxon>
        <taxon>Bacillati</taxon>
        <taxon>Actinomycetota</taxon>
        <taxon>Actinomycetes</taxon>
        <taxon>Micromonosporales</taxon>
        <taxon>Micromonosporaceae</taxon>
        <taxon>Micromonospora</taxon>
    </lineage>
</organism>
<keyword evidence="4" id="KW-1185">Reference proteome</keyword>
<proteinExistence type="predicted"/>
<dbReference type="Gene3D" id="1.10.101.10">
    <property type="entry name" value="PGBD-like superfamily/PGBD"/>
    <property type="match status" value="1"/>
</dbReference>
<dbReference type="OrthoDB" id="3268648at2"/>
<dbReference type="PANTHER" id="PTHR32347">
    <property type="entry name" value="EFFLUX SYSTEM COMPONENT YKNX-RELATED"/>
    <property type="match status" value="1"/>
</dbReference>
<dbReference type="RefSeq" id="WP_093408480.1">
    <property type="nucleotide sequence ID" value="NZ_BOPD01000009.1"/>
</dbReference>
<evidence type="ECO:0000313" key="4">
    <source>
        <dbReference type="Proteomes" id="UP000607311"/>
    </source>
</evidence>
<evidence type="ECO:0000313" key="3">
    <source>
        <dbReference type="EMBL" id="GIJ32484.1"/>
    </source>
</evidence>
<comment type="subcellular location">
    <subcellularLocation>
        <location evidence="1">Cell envelope</location>
    </subcellularLocation>
</comment>
<dbReference type="AlphaFoldDB" id="A0A9W5UPZ4"/>
<dbReference type="Proteomes" id="UP000607311">
    <property type="component" value="Unassembled WGS sequence"/>
</dbReference>
<evidence type="ECO:0000256" key="1">
    <source>
        <dbReference type="ARBA" id="ARBA00004196"/>
    </source>
</evidence>
<gene>
    <name evidence="3" type="ORF">Vse01_16320</name>
</gene>
<accession>A0A9W5UPZ4</accession>
<dbReference type="SUPFAM" id="SSF47090">
    <property type="entry name" value="PGBD-like"/>
    <property type="match status" value="1"/>
</dbReference>
<dbReference type="EMBL" id="BOPD01000009">
    <property type="protein sequence ID" value="GIJ32484.1"/>
    <property type="molecule type" value="Genomic_DNA"/>
</dbReference>